<accession>A0ABN0RQ67</accession>
<proteinExistence type="predicted"/>
<dbReference type="Pfam" id="PF22013">
    <property type="entry name" value="PG_1098_Fer"/>
    <property type="match status" value="1"/>
</dbReference>
<protein>
    <recommendedName>
        <fullName evidence="5">THUMP-like domain-containing protein</fullName>
    </recommendedName>
</protein>
<keyword evidence="4" id="KW-1185">Reference proteome</keyword>
<gene>
    <name evidence="3" type="ORF">KLA_07082</name>
</gene>
<evidence type="ECO:0000313" key="3">
    <source>
        <dbReference type="EMBL" id="EWH14074.1"/>
    </source>
</evidence>
<dbReference type="RefSeq" id="WP_034644700.1">
    <property type="nucleotide sequence ID" value="NZ_ARZX01000006.1"/>
</dbReference>
<dbReference type="InterPro" id="IPR041497">
    <property type="entry name" value="Thump-like"/>
</dbReference>
<dbReference type="InterPro" id="IPR029063">
    <property type="entry name" value="SAM-dependent_MTases_sf"/>
</dbReference>
<dbReference type="Gene3D" id="3.40.50.150">
    <property type="entry name" value="Vaccinia Virus protein VP39"/>
    <property type="match status" value="1"/>
</dbReference>
<dbReference type="Pfam" id="PF18096">
    <property type="entry name" value="Thump_like"/>
    <property type="match status" value="1"/>
</dbReference>
<feature type="domain" description="THUMP-like" evidence="1">
    <location>
        <begin position="322"/>
        <end position="391"/>
    </location>
</feature>
<evidence type="ECO:0000259" key="2">
    <source>
        <dbReference type="Pfam" id="PF22013"/>
    </source>
</evidence>
<evidence type="ECO:0008006" key="5">
    <source>
        <dbReference type="Google" id="ProtNLM"/>
    </source>
</evidence>
<dbReference type="InterPro" id="IPR054168">
    <property type="entry name" value="PG_1098_Fer"/>
</dbReference>
<comment type="caution">
    <text evidence="3">The sequence shown here is derived from an EMBL/GenBank/DDBJ whole genome shotgun (WGS) entry which is preliminary data.</text>
</comment>
<name>A0ABN0RQ67_9FLAO</name>
<sequence length="393" mass="44647">MNTAILHTNVQNFIADNLETDIMSILLKKDIFNNVSNKEIAAQIEAKKKCKDKLPTWFNTPNIYYPNKLNIEQTSSEKTANYKASLVSGNTLIDLTGGLGVDCFFFAKKITTVYHCEISENVSKIAIHNFNTLGANNIKTYAVNGLDYLKKSTLFFDWIYIDPSRRNDAKGKVFFLEDCLPNVPEHLDLIFSKADNILIKTSPLLDFSVGIKSLQNVKEIHVVALNNDVKELLWVLKKEYTGDITIKTINLTKTEGALFSFNYTDEKEVALTYSEPQQYIYEPNSAILKAGAFKSVAAHYKLHKLHEHTHLYTSNTLLNFAGRCFKVEKKIAFNKKEIQHLKLIKANITTRNFPESVANIRKKFKIKDGGSTYLFFTTDCNNAKIVLLCSKIQ</sequence>
<evidence type="ECO:0000259" key="1">
    <source>
        <dbReference type="Pfam" id="PF18096"/>
    </source>
</evidence>
<dbReference type="Gene3D" id="1.10.10.1110">
    <property type="entry name" value="Methyltransferase PG1098, N-terminal domain"/>
    <property type="match status" value="1"/>
</dbReference>
<feature type="domain" description="PG-1098 ferredoxin-like" evidence="2">
    <location>
        <begin position="279"/>
        <end position="319"/>
    </location>
</feature>
<dbReference type="SUPFAM" id="SSF53335">
    <property type="entry name" value="S-adenosyl-L-methionine-dependent methyltransferases"/>
    <property type="match status" value="1"/>
</dbReference>
<dbReference type="EMBL" id="ARZX01000006">
    <property type="protein sequence ID" value="EWH14074.1"/>
    <property type="molecule type" value="Genomic_DNA"/>
</dbReference>
<reference evidence="3 4" key="1">
    <citation type="journal article" date="2014" name="Genome Announc.">
        <title>Draft Genome Sequence of the Carrageenan-Degrading Bacterium Cellulophaga sp. Strain KL-A, Isolated from Decaying Marine Algae.</title>
        <authorList>
            <person name="Shan D."/>
            <person name="Ying J."/>
            <person name="Li X."/>
            <person name="Gao Z."/>
            <person name="Wei G."/>
            <person name="Shao Z."/>
        </authorList>
    </citation>
    <scope>NUCLEOTIDE SEQUENCE [LARGE SCALE GENOMIC DNA]</scope>
    <source>
        <strain evidence="3 4">KL-A</strain>
    </source>
</reference>
<evidence type="ECO:0000313" key="4">
    <source>
        <dbReference type="Proteomes" id="UP000019275"/>
    </source>
</evidence>
<dbReference type="Proteomes" id="UP000019275">
    <property type="component" value="Unassembled WGS sequence"/>
</dbReference>
<organism evidence="3 4">
    <name type="scientific">Cellulophaga geojensis KL-A</name>
    <dbReference type="NCBI Taxonomy" id="1328323"/>
    <lineage>
        <taxon>Bacteria</taxon>
        <taxon>Pseudomonadati</taxon>
        <taxon>Bacteroidota</taxon>
        <taxon>Flavobacteriia</taxon>
        <taxon>Flavobacteriales</taxon>
        <taxon>Flavobacteriaceae</taxon>
        <taxon>Cellulophaga</taxon>
    </lineage>
</organism>